<evidence type="ECO:0000313" key="3">
    <source>
        <dbReference type="Proteomes" id="UP001460679"/>
    </source>
</evidence>
<name>A0ABZ2RNP2_9BACT</name>
<accession>A0ABZ2RNP2</accession>
<sequence length="145" mass="16835">MNKNKIFWIAFICLGISILITCCFLLGFGLHEKDVVYKNKEHPELEKIALEEINFSKQGWLNNNNGWGLKYMSELNGSGNALYQALHPIDYELTDEQSLTVSNLLLLKQQWKIYELIFIISISFIMFHAVLLSSFATYKLLKLRK</sequence>
<keyword evidence="1" id="KW-0812">Transmembrane</keyword>
<keyword evidence="3" id="KW-1185">Reference proteome</keyword>
<dbReference type="EMBL" id="CP148066">
    <property type="protein sequence ID" value="WXL28607.1"/>
    <property type="molecule type" value="Genomic_DNA"/>
</dbReference>
<dbReference type="Proteomes" id="UP001460679">
    <property type="component" value="Chromosome"/>
</dbReference>
<keyword evidence="1" id="KW-0472">Membrane</keyword>
<evidence type="ECO:0000313" key="2">
    <source>
        <dbReference type="EMBL" id="WXL28607.1"/>
    </source>
</evidence>
<feature type="transmembrane region" description="Helical" evidence="1">
    <location>
        <begin position="116"/>
        <end position="138"/>
    </location>
</feature>
<organism evidence="2 3">
    <name type="scientific">[Mycoplasma] gypis</name>
    <dbReference type="NCBI Taxonomy" id="92404"/>
    <lineage>
        <taxon>Bacteria</taxon>
        <taxon>Bacillati</taxon>
        <taxon>Mycoplasmatota</taxon>
        <taxon>Mycoplasmoidales</taxon>
        <taxon>Metamycoplasmataceae</taxon>
        <taxon>Metamycoplasma</taxon>
    </lineage>
</organism>
<reference evidence="2" key="1">
    <citation type="submission" date="2024-03" db="EMBL/GenBank/DDBJ databases">
        <title>Complete genome sequence of Mycoplasma gypis type strain B1/T1.</title>
        <authorList>
            <person name="Spergser J."/>
        </authorList>
    </citation>
    <scope>NUCLEOTIDE SEQUENCE [LARGE SCALE GENOMIC DNA]</scope>
    <source>
        <strain evidence="2">B1/T1</strain>
    </source>
</reference>
<keyword evidence="1" id="KW-1133">Transmembrane helix</keyword>
<proteinExistence type="predicted"/>
<dbReference type="RefSeq" id="WP_205498938.1">
    <property type="nucleotide sequence ID" value="NZ_CP148066.1"/>
</dbReference>
<protein>
    <submittedName>
        <fullName evidence="2">Uncharacterized protein</fullName>
    </submittedName>
</protein>
<evidence type="ECO:0000256" key="1">
    <source>
        <dbReference type="SAM" id="Phobius"/>
    </source>
</evidence>
<gene>
    <name evidence="2" type="ORF">WG616_01065</name>
</gene>
<feature type="transmembrane region" description="Helical" evidence="1">
    <location>
        <begin position="6"/>
        <end position="30"/>
    </location>
</feature>